<feature type="compositionally biased region" description="Basic residues" evidence="1">
    <location>
        <begin position="261"/>
        <end position="272"/>
    </location>
</feature>
<feature type="compositionally biased region" description="Basic and acidic residues" evidence="1">
    <location>
        <begin position="68"/>
        <end position="80"/>
    </location>
</feature>
<dbReference type="AlphaFoldDB" id="A0AA88YC32"/>
<sequence length="594" mass="65421">MARKHQGDDIVDGIHLAEQEAHDSKIESSEGNKDNEADKKEGNEKESTDEISKRKDKDHSTNVLEAESLEHFMSRKHQGDELVDGIHLAEQEAIDSEKKSSNENKSNESNKKEVKDDENLKKMDRDTADKSEEMKSSIPATDKETEQDSKECVTKESSVSVQTEGSFDFETVPEVSSQQSDESKTLMEEKDSAKEEDKTDKKPTTKSHEDEIDLDQLVSKAEEVLGEQSKKTEDISFEDVLARSVLEESVTEAATEMDKIKSKRKKFSKSKKRSDSVDSETDKDVKSSVVKDSDEASKETSGTSSDSKAAEEELAKAASVSNSETSPSTDIKSDSTDGSASKKAQKKASLKGVSDVIIEEVKTEEGHIVESAAASKTSTAVESMSSSSADVQSKISEKPLQRVQHQVSQEEFASAVHDILDVKSIKLNETREAVIQQTTTCGKTQILEVSARRVSRQNSQPIGVASATDQHGPNHHEHHPPEILLPPDTQYAYEHTEIELTNGMCGAKIPLRVDLRGQGLPSEGQTLEIDVCGSYNILGKWDCCVLRQPGYIHNCGGYYVYKLRAPDRCSVGYCILGKTKIELPKTGRLSYVSP</sequence>
<dbReference type="EMBL" id="VSWD01000005">
    <property type="protein sequence ID" value="KAK3101923.1"/>
    <property type="molecule type" value="Genomic_DNA"/>
</dbReference>
<feature type="region of interest" description="Disordered" evidence="1">
    <location>
        <begin position="373"/>
        <end position="393"/>
    </location>
</feature>
<feature type="compositionally biased region" description="Basic and acidic residues" evidence="1">
    <location>
        <begin position="472"/>
        <end position="481"/>
    </location>
</feature>
<feature type="compositionally biased region" description="Low complexity" evidence="1">
    <location>
        <begin position="375"/>
        <end position="393"/>
    </location>
</feature>
<proteinExistence type="predicted"/>
<organism evidence="2 3">
    <name type="scientific">Pinctada imbricata</name>
    <name type="common">Atlantic pearl-oyster</name>
    <name type="synonym">Pinctada martensii</name>
    <dbReference type="NCBI Taxonomy" id="66713"/>
    <lineage>
        <taxon>Eukaryota</taxon>
        <taxon>Metazoa</taxon>
        <taxon>Spiralia</taxon>
        <taxon>Lophotrochozoa</taxon>
        <taxon>Mollusca</taxon>
        <taxon>Bivalvia</taxon>
        <taxon>Autobranchia</taxon>
        <taxon>Pteriomorphia</taxon>
        <taxon>Pterioida</taxon>
        <taxon>Pterioidea</taxon>
        <taxon>Pteriidae</taxon>
        <taxon>Pinctada</taxon>
    </lineage>
</organism>
<gene>
    <name evidence="2" type="ORF">FSP39_007390</name>
</gene>
<feature type="compositionally biased region" description="Basic and acidic residues" evidence="1">
    <location>
        <begin position="15"/>
        <end position="60"/>
    </location>
</feature>
<evidence type="ECO:0000313" key="3">
    <source>
        <dbReference type="Proteomes" id="UP001186944"/>
    </source>
</evidence>
<feature type="compositionally biased region" description="Basic and acidic residues" evidence="1">
    <location>
        <begin position="87"/>
        <end position="154"/>
    </location>
</feature>
<protein>
    <submittedName>
        <fullName evidence="2">Uncharacterized protein</fullName>
    </submittedName>
</protein>
<accession>A0AA88YC32</accession>
<dbReference type="Proteomes" id="UP001186944">
    <property type="component" value="Unassembled WGS sequence"/>
</dbReference>
<feature type="region of interest" description="Disordered" evidence="1">
    <location>
        <begin position="1"/>
        <end position="346"/>
    </location>
</feature>
<name>A0AA88YC32_PINIB</name>
<keyword evidence="3" id="KW-1185">Reference proteome</keyword>
<feature type="compositionally biased region" description="Basic and acidic residues" evidence="1">
    <location>
        <begin position="181"/>
        <end position="209"/>
    </location>
</feature>
<feature type="compositionally biased region" description="Basic and acidic residues" evidence="1">
    <location>
        <begin position="220"/>
        <end position="234"/>
    </location>
</feature>
<feature type="compositionally biased region" description="Polar residues" evidence="1">
    <location>
        <begin position="155"/>
        <end position="165"/>
    </location>
</feature>
<comment type="caution">
    <text evidence="2">The sequence shown here is derived from an EMBL/GenBank/DDBJ whole genome shotgun (WGS) entry which is preliminary data.</text>
</comment>
<feature type="region of interest" description="Disordered" evidence="1">
    <location>
        <begin position="458"/>
        <end position="482"/>
    </location>
</feature>
<evidence type="ECO:0000313" key="2">
    <source>
        <dbReference type="EMBL" id="KAK3101923.1"/>
    </source>
</evidence>
<evidence type="ECO:0000256" key="1">
    <source>
        <dbReference type="SAM" id="MobiDB-lite"/>
    </source>
</evidence>
<reference evidence="2" key="1">
    <citation type="submission" date="2019-08" db="EMBL/GenBank/DDBJ databases">
        <title>The improved chromosome-level genome for the pearl oyster Pinctada fucata martensii using PacBio sequencing and Hi-C.</title>
        <authorList>
            <person name="Zheng Z."/>
        </authorList>
    </citation>
    <scope>NUCLEOTIDE SEQUENCE</scope>
    <source>
        <strain evidence="2">ZZ-2019</strain>
        <tissue evidence="2">Adductor muscle</tissue>
    </source>
</reference>
<feature type="compositionally biased region" description="Basic and acidic residues" evidence="1">
    <location>
        <begin position="273"/>
        <end position="298"/>
    </location>
</feature>